<gene>
    <name evidence="1" type="ORF">BT96DRAFT_1004981</name>
</gene>
<protein>
    <submittedName>
        <fullName evidence="1">Uncharacterized protein</fullName>
    </submittedName>
</protein>
<proteinExistence type="predicted"/>
<sequence>MSYLDYWCSLDVTGSAERETLMVELDEDERLVDCLIDERRKRHLEIAARLAPIEREIYTDLCNDCSRRGVIVTPDVEQRLREAAHDKAVIILQNKDQEHARQRNYEQKDRIAQLRLERLKAIKEGTYQRPDATHKEDQRRISETIEKARFILLKRQPTTLPFNYKTFLILPSKPAPERAYAIIVRWNTDFSALIKMRNALLALKTWHFDGGYRIARYPRDADGELVPPLNILDHVDLQCEHISPPRIFTDPDTPEQVYAVCAERRAARCDYLICVSDVYRRVRVLGDVSYVLPQSQNDLLALRTWHIDGEYLARYPRDANGEPVPPLNILDYKNLQCEHISPPRIFTDPNTPEQIYAVCASALQR</sequence>
<reference evidence="1" key="1">
    <citation type="journal article" date="2019" name="Environ. Microbiol.">
        <title>Fungal ecological strategies reflected in gene transcription - a case study of two litter decomposers.</title>
        <authorList>
            <person name="Barbi F."/>
            <person name="Kohler A."/>
            <person name="Barry K."/>
            <person name="Baskaran P."/>
            <person name="Daum C."/>
            <person name="Fauchery L."/>
            <person name="Ihrmark K."/>
            <person name="Kuo A."/>
            <person name="LaButti K."/>
            <person name="Lipzen A."/>
            <person name="Morin E."/>
            <person name="Grigoriev I.V."/>
            <person name="Henrissat B."/>
            <person name="Lindahl B."/>
            <person name="Martin F."/>
        </authorList>
    </citation>
    <scope>NUCLEOTIDE SEQUENCE</scope>
    <source>
        <strain evidence="1">JB14</strain>
    </source>
</reference>
<evidence type="ECO:0000313" key="2">
    <source>
        <dbReference type="Proteomes" id="UP000799118"/>
    </source>
</evidence>
<accession>A0A6A4GQN7</accession>
<organism evidence="1 2">
    <name type="scientific">Gymnopus androsaceus JB14</name>
    <dbReference type="NCBI Taxonomy" id="1447944"/>
    <lineage>
        <taxon>Eukaryota</taxon>
        <taxon>Fungi</taxon>
        <taxon>Dikarya</taxon>
        <taxon>Basidiomycota</taxon>
        <taxon>Agaricomycotina</taxon>
        <taxon>Agaricomycetes</taxon>
        <taxon>Agaricomycetidae</taxon>
        <taxon>Agaricales</taxon>
        <taxon>Marasmiineae</taxon>
        <taxon>Omphalotaceae</taxon>
        <taxon>Gymnopus</taxon>
    </lineage>
</organism>
<dbReference type="AlphaFoldDB" id="A0A6A4GQN7"/>
<dbReference type="EMBL" id="ML769792">
    <property type="protein sequence ID" value="KAE9387565.1"/>
    <property type="molecule type" value="Genomic_DNA"/>
</dbReference>
<evidence type="ECO:0000313" key="1">
    <source>
        <dbReference type="EMBL" id="KAE9387565.1"/>
    </source>
</evidence>
<name>A0A6A4GQN7_9AGAR</name>
<dbReference type="Proteomes" id="UP000799118">
    <property type="component" value="Unassembled WGS sequence"/>
</dbReference>
<keyword evidence="2" id="KW-1185">Reference proteome</keyword>